<protein>
    <recommendedName>
        <fullName evidence="7">C3H1-type domain-containing protein</fullName>
    </recommendedName>
</protein>
<feature type="zinc finger region" description="C3H1-type" evidence="5">
    <location>
        <begin position="1021"/>
        <end position="1049"/>
    </location>
</feature>
<dbReference type="Pfam" id="PF14608">
    <property type="entry name" value="zf-CCCH_2"/>
    <property type="match status" value="2"/>
</dbReference>
<feature type="domain" description="C3H1-type" evidence="7">
    <location>
        <begin position="1363"/>
        <end position="1391"/>
    </location>
</feature>
<dbReference type="GO" id="GO:0008270">
    <property type="term" value="F:zinc ion binding"/>
    <property type="evidence" value="ECO:0007669"/>
    <property type="project" value="UniProtKB-KW"/>
</dbReference>
<feature type="compositionally biased region" description="Acidic residues" evidence="6">
    <location>
        <begin position="1"/>
        <end position="12"/>
    </location>
</feature>
<feature type="region of interest" description="Disordered" evidence="6">
    <location>
        <begin position="1159"/>
        <end position="1190"/>
    </location>
</feature>
<feature type="compositionally biased region" description="Low complexity" evidence="6">
    <location>
        <begin position="26"/>
        <end position="40"/>
    </location>
</feature>
<feature type="domain" description="C3H1-type" evidence="7">
    <location>
        <begin position="1265"/>
        <end position="1293"/>
    </location>
</feature>
<feature type="zinc finger region" description="C3H1-type" evidence="5">
    <location>
        <begin position="1363"/>
        <end position="1391"/>
    </location>
</feature>
<evidence type="ECO:0000256" key="1">
    <source>
        <dbReference type="ARBA" id="ARBA00022723"/>
    </source>
</evidence>
<dbReference type="SMART" id="SM00356">
    <property type="entry name" value="ZnF_C3H1"/>
    <property type="match status" value="7"/>
</dbReference>
<dbReference type="InterPro" id="IPR000571">
    <property type="entry name" value="Znf_CCCH"/>
</dbReference>
<dbReference type="InterPro" id="IPR050974">
    <property type="entry name" value="Plant_ZF_CCCH"/>
</dbReference>
<dbReference type="GO" id="GO:0003677">
    <property type="term" value="F:DNA binding"/>
    <property type="evidence" value="ECO:0007669"/>
    <property type="project" value="UniProtKB-KW"/>
</dbReference>
<feature type="compositionally biased region" description="Basic and acidic residues" evidence="6">
    <location>
        <begin position="1169"/>
        <end position="1181"/>
    </location>
</feature>
<comment type="caution">
    <text evidence="8">The sequence shown here is derived from an EMBL/GenBank/DDBJ whole genome shotgun (WGS) entry which is preliminary data.</text>
</comment>
<feature type="zinc finger region" description="C3H1-type" evidence="5">
    <location>
        <begin position="1265"/>
        <end position="1293"/>
    </location>
</feature>
<proteinExistence type="predicted"/>
<feature type="domain" description="C3H1-type" evidence="7">
    <location>
        <begin position="1021"/>
        <end position="1049"/>
    </location>
</feature>
<dbReference type="Pfam" id="PF00642">
    <property type="entry name" value="zf-CCCH"/>
    <property type="match status" value="4"/>
</dbReference>
<dbReference type="EMBL" id="RWGY01000004">
    <property type="protein sequence ID" value="TVU45627.1"/>
    <property type="molecule type" value="Genomic_DNA"/>
</dbReference>
<feature type="zinc finger region" description="C3H1-type" evidence="5">
    <location>
        <begin position="1333"/>
        <end position="1361"/>
    </location>
</feature>
<organism evidence="8 9">
    <name type="scientific">Eragrostis curvula</name>
    <name type="common">weeping love grass</name>
    <dbReference type="NCBI Taxonomy" id="38414"/>
    <lineage>
        <taxon>Eukaryota</taxon>
        <taxon>Viridiplantae</taxon>
        <taxon>Streptophyta</taxon>
        <taxon>Embryophyta</taxon>
        <taxon>Tracheophyta</taxon>
        <taxon>Spermatophyta</taxon>
        <taxon>Magnoliopsida</taxon>
        <taxon>Liliopsida</taxon>
        <taxon>Poales</taxon>
        <taxon>Poaceae</taxon>
        <taxon>PACMAD clade</taxon>
        <taxon>Chloridoideae</taxon>
        <taxon>Eragrostideae</taxon>
        <taxon>Eragrostidinae</taxon>
        <taxon>Eragrostis</taxon>
    </lineage>
</organism>
<keyword evidence="9" id="KW-1185">Reference proteome</keyword>
<dbReference type="PANTHER" id="PTHR12506">
    <property type="entry name" value="PROTEIN PHOSPHATASE RELATED"/>
    <property type="match status" value="1"/>
</dbReference>
<evidence type="ECO:0000256" key="3">
    <source>
        <dbReference type="ARBA" id="ARBA00022833"/>
    </source>
</evidence>
<evidence type="ECO:0000256" key="4">
    <source>
        <dbReference type="ARBA" id="ARBA00023125"/>
    </source>
</evidence>
<dbReference type="Proteomes" id="UP000324897">
    <property type="component" value="Chromosome 5"/>
</dbReference>
<feature type="region of interest" description="Disordered" evidence="6">
    <location>
        <begin position="162"/>
        <end position="215"/>
    </location>
</feature>
<dbReference type="PROSITE" id="PS50103">
    <property type="entry name" value="ZF_C3H1"/>
    <property type="match status" value="7"/>
</dbReference>
<evidence type="ECO:0000256" key="6">
    <source>
        <dbReference type="SAM" id="MobiDB-lite"/>
    </source>
</evidence>
<dbReference type="SUPFAM" id="SSF90229">
    <property type="entry name" value="CCCH zinc finger"/>
    <property type="match status" value="3"/>
</dbReference>
<feature type="region of interest" description="Disordered" evidence="6">
    <location>
        <begin position="1124"/>
        <end position="1145"/>
    </location>
</feature>
<keyword evidence="3 5" id="KW-0862">Zinc</keyword>
<dbReference type="InterPro" id="IPR036855">
    <property type="entry name" value="Znf_CCCH_sf"/>
</dbReference>
<dbReference type="GO" id="GO:0003729">
    <property type="term" value="F:mRNA binding"/>
    <property type="evidence" value="ECO:0007669"/>
    <property type="project" value="TreeGrafter"/>
</dbReference>
<accession>A0A5J9WCJ7</accession>
<evidence type="ECO:0000313" key="8">
    <source>
        <dbReference type="EMBL" id="TVU45627.1"/>
    </source>
</evidence>
<keyword evidence="1 5" id="KW-0479">Metal-binding</keyword>
<feature type="zinc finger region" description="C3H1-type" evidence="5">
    <location>
        <begin position="1081"/>
        <end position="1109"/>
    </location>
</feature>
<keyword evidence="2 5" id="KW-0863">Zinc-finger</keyword>
<feature type="region of interest" description="Disordered" evidence="6">
    <location>
        <begin position="1"/>
        <end position="40"/>
    </location>
</feature>
<dbReference type="Gene3D" id="4.10.1000.10">
    <property type="entry name" value="Zinc finger, CCCH-type"/>
    <property type="match status" value="3"/>
</dbReference>
<feature type="domain" description="C3H1-type" evidence="7">
    <location>
        <begin position="1214"/>
        <end position="1242"/>
    </location>
</feature>
<feature type="zinc finger region" description="C3H1-type" evidence="5">
    <location>
        <begin position="1214"/>
        <end position="1242"/>
    </location>
</feature>
<feature type="compositionally biased region" description="Low complexity" evidence="6">
    <location>
        <begin position="79"/>
        <end position="93"/>
    </location>
</feature>
<reference evidence="8 9" key="1">
    <citation type="journal article" date="2019" name="Sci. Rep.">
        <title>A high-quality genome of Eragrostis curvula grass provides insights into Poaceae evolution and supports new strategies to enhance forage quality.</title>
        <authorList>
            <person name="Carballo J."/>
            <person name="Santos B.A.C.M."/>
            <person name="Zappacosta D."/>
            <person name="Garbus I."/>
            <person name="Selva J.P."/>
            <person name="Gallo C.A."/>
            <person name="Diaz A."/>
            <person name="Albertini E."/>
            <person name="Caccamo M."/>
            <person name="Echenique V."/>
        </authorList>
    </citation>
    <scope>NUCLEOTIDE SEQUENCE [LARGE SCALE GENOMIC DNA]</scope>
    <source>
        <strain evidence="9">cv. Victoria</strain>
        <tissue evidence="8">Leaf</tissue>
    </source>
</reference>
<feature type="domain" description="C3H1-type" evidence="7">
    <location>
        <begin position="1081"/>
        <end position="1109"/>
    </location>
</feature>
<feature type="domain" description="C3H1-type" evidence="7">
    <location>
        <begin position="1413"/>
        <end position="1441"/>
    </location>
</feature>
<sequence>MAGVEDGDEFRDAEDGPGPVPPPFLSPASTPTKSKPAAAAGGFGRRLLASIGLPTSFSAAIGRPSAPSSSKPPAPQPAAGPSLGLGLLLHQGPDPSSDGSLFSDASTCNLHLRPTADLQKRHEESGVLEEQGAAAQLVLQHGDREDRVIGHDFGVGEELAVLPIEEESREKEDAADGCSGNRNGSSVQDLDREGEHHKSDDLGAAKEDQEVVEQEGASTYYTAVEDQSNSDAELCVGDAPTAIKQESAVEEKKAIEQGCAVGIPVVAEAGAVGGFQEEGDGLVEGQDEDAISVQDQCMVVEQCTNDELGVAMGDSWVHDQEEVVVDEEGVTEYFDAAVEDQSKNAALEQHASDELRAIKDGNVVEEEKAVEQEAAIGILGPTEDRIDVGLREEDVVVEGQGEDGVSVQGQDKMVEHCMSDELREAMGDSAVHDQEVVVVEQAGVVESFDAAMEDQSNNADMEQCIGDELREVKGGNVVEEKVKALEQEGATGMLDAAEDGFPVHEEDVVVEGQGEDEISVQDQHKLAEQCMIDELGVAMGDSTIQDDDLVLDQEEVTEYFDAVVEEHNNYAAVEQCTHGEFKDFRGGNFVEVKEKAVQQECVIGILGVAKDGVAVELQEKKGTSIEGQGEDGIAMRYQYKVEDCTSDELEVTICDSTIQDQEVMVEQEGITGSFDAEAEDHNNRASVKQCTSDDLREVKDGNIVEIKEKALEQDVFGILSAAGNNITVGLQEEDNMVVEGLGEDGISVLDQHKVVEQCTSDKLGVTMGDSMVQYHEVGVLEQEGITKCFDAAVEDQSVSSSVEQVTSDKLEVVKDDNFVEEREKAVVEEGAIHKLSSTKDDVTVGSQEGDVVVVAEQGKDVVYSQDQYTVVEQCASDQVRTITLVNDVQDQEVVEQEGAIFVRVATADGIAMDTQEKAIEQSAIDKSKATKDAEDKEVVMDQEGLSDKQHAIQDGSSVVSPEEGNVIGREQGEDDISVQDQDKVLEQCTSDQWRTTMDAAAAEDKEVRGEKIRLCVGYPQRPGRQNCRAYMSTGRCAYGSSCQLNHPQFKAKPDVPSFLSEQGNREVAEILELNRIGLPIREKTRNCTYYMRNGACRYGKRCCFNHPEHVLDVQLYKPTGWDDTNLPSSPHSKKSSEHANLDDISSSSEILPPNILRMLLPPQTVPPGTEEKEMKVKKDPEWSSASDESDGCCSADSFGGPLCKQEHHVDYPDRLSRKECPFLLRFGNCKFASSCHYYHPEDKYASRYPRKVPSLAEELMVYPDKPGAPECPFYMKTGACKFGAECKFHHPKNLFSSMQGPTTPKKLLDAKHHPEAKTTLQDHMDQQQNYPERPGQPECRYYMQFGKCKFLSACIFHHPKDRAPGMPECPFYMKTGTCQFGSACEFYHPVQRGSSKGGEIDDGTDYGHDYPERRGESECFHYMKHGYCKFEMNCKYHHPTDRLSKK</sequence>
<dbReference type="PANTHER" id="PTHR12506:SF20">
    <property type="entry name" value="ZINC FINGER CCCH DOMAIN-CONTAINING PROTEIN 67"/>
    <property type="match status" value="1"/>
</dbReference>
<dbReference type="Gramene" id="TVU45627">
    <property type="protein sequence ID" value="TVU45627"/>
    <property type="gene ID" value="EJB05_05118"/>
</dbReference>
<evidence type="ECO:0000256" key="5">
    <source>
        <dbReference type="PROSITE-ProRule" id="PRU00723"/>
    </source>
</evidence>
<keyword evidence="4" id="KW-0238">DNA-binding</keyword>
<dbReference type="OrthoDB" id="1914176at2759"/>
<gene>
    <name evidence="8" type="ORF">EJB05_05118</name>
</gene>
<feature type="compositionally biased region" description="Basic and acidic residues" evidence="6">
    <location>
        <begin position="189"/>
        <end position="209"/>
    </location>
</feature>
<name>A0A5J9WCJ7_9POAL</name>
<evidence type="ECO:0000256" key="2">
    <source>
        <dbReference type="ARBA" id="ARBA00022771"/>
    </source>
</evidence>
<evidence type="ECO:0000313" key="9">
    <source>
        <dbReference type="Proteomes" id="UP000324897"/>
    </source>
</evidence>
<feature type="region of interest" description="Disordered" evidence="6">
    <location>
        <begin position="58"/>
        <end position="105"/>
    </location>
</feature>
<feature type="domain" description="C3H1-type" evidence="7">
    <location>
        <begin position="1333"/>
        <end position="1361"/>
    </location>
</feature>
<evidence type="ECO:0000259" key="7">
    <source>
        <dbReference type="PROSITE" id="PS50103"/>
    </source>
</evidence>
<feature type="zinc finger region" description="C3H1-type" evidence="5">
    <location>
        <begin position="1413"/>
        <end position="1441"/>
    </location>
</feature>